<protein>
    <recommendedName>
        <fullName evidence="12">Probable peptidoglycan glycosyltransferase FtsW</fullName>
        <ecNumber evidence="14">2.4.99.28</ecNumber>
    </recommendedName>
    <alternativeName>
        <fullName evidence="13">Cell division protein FtsW</fullName>
    </alternativeName>
    <alternativeName>
        <fullName evidence="10">Cell wall polymerase</fullName>
    </alternativeName>
    <alternativeName>
        <fullName evidence="9">Peptidoglycan polymerase</fullName>
    </alternativeName>
</protein>
<comment type="function">
    <text evidence="16">Peptidoglycan polymerase that is essential for cell division.</text>
</comment>
<dbReference type="Proteomes" id="UP000727506">
    <property type="component" value="Unassembled WGS sequence"/>
</dbReference>
<dbReference type="GO" id="GO:0008955">
    <property type="term" value="F:peptidoglycan glycosyltransferase activity"/>
    <property type="evidence" value="ECO:0007669"/>
    <property type="project" value="UniProtKB-EC"/>
</dbReference>
<feature type="transmembrane region" description="Helical" evidence="18">
    <location>
        <begin position="331"/>
        <end position="353"/>
    </location>
</feature>
<evidence type="ECO:0000256" key="7">
    <source>
        <dbReference type="ARBA" id="ARBA00022989"/>
    </source>
</evidence>
<evidence type="ECO:0000313" key="19">
    <source>
        <dbReference type="EMBL" id="MBS6941478.1"/>
    </source>
</evidence>
<evidence type="ECO:0000256" key="14">
    <source>
        <dbReference type="ARBA" id="ARBA00044770"/>
    </source>
</evidence>
<feature type="transmembrane region" description="Helical" evidence="18">
    <location>
        <begin position="268"/>
        <end position="288"/>
    </location>
</feature>
<keyword evidence="3" id="KW-0808">Transferase</keyword>
<dbReference type="EC" id="2.4.99.28" evidence="14"/>
<dbReference type="GO" id="GO:0051301">
    <property type="term" value="P:cell division"/>
    <property type="evidence" value="ECO:0007669"/>
    <property type="project" value="UniProtKB-KW"/>
</dbReference>
<gene>
    <name evidence="19" type="ORF">KH142_08440</name>
</gene>
<feature type="transmembrane region" description="Helical" evidence="18">
    <location>
        <begin position="71"/>
        <end position="89"/>
    </location>
</feature>
<organism evidence="19 20">
    <name type="scientific">Slackia piriformis</name>
    <dbReference type="NCBI Taxonomy" id="626934"/>
    <lineage>
        <taxon>Bacteria</taxon>
        <taxon>Bacillati</taxon>
        <taxon>Actinomycetota</taxon>
        <taxon>Coriobacteriia</taxon>
        <taxon>Eggerthellales</taxon>
        <taxon>Eggerthellaceae</taxon>
        <taxon>Slackia</taxon>
    </lineage>
</organism>
<keyword evidence="8 18" id="KW-0472">Membrane</keyword>
<dbReference type="PANTHER" id="PTHR30474">
    <property type="entry name" value="CELL CYCLE PROTEIN"/>
    <property type="match status" value="1"/>
</dbReference>
<feature type="compositionally biased region" description="Basic and acidic residues" evidence="17">
    <location>
        <begin position="428"/>
        <end position="456"/>
    </location>
</feature>
<keyword evidence="4 18" id="KW-0812">Transmembrane</keyword>
<keyword evidence="5" id="KW-0133">Cell shape</keyword>
<dbReference type="GO" id="GO:0009252">
    <property type="term" value="P:peptidoglycan biosynthetic process"/>
    <property type="evidence" value="ECO:0007669"/>
    <property type="project" value="UniProtKB-KW"/>
</dbReference>
<accession>A0A943YYX8</accession>
<comment type="caution">
    <text evidence="19">The sequence shown here is derived from an EMBL/GenBank/DDBJ whole genome shotgun (WGS) entry which is preliminary data.</text>
</comment>
<dbReference type="Pfam" id="PF01098">
    <property type="entry name" value="FTSW_RODA_SPOVE"/>
    <property type="match status" value="1"/>
</dbReference>
<evidence type="ECO:0000256" key="16">
    <source>
        <dbReference type="ARBA" id="ARBA00049966"/>
    </source>
</evidence>
<evidence type="ECO:0000256" key="13">
    <source>
        <dbReference type="ARBA" id="ARBA00041418"/>
    </source>
</evidence>
<evidence type="ECO:0000256" key="12">
    <source>
        <dbReference type="ARBA" id="ARBA00041185"/>
    </source>
</evidence>
<comment type="similarity">
    <text evidence="11">Belongs to the SEDS family. FtsW subfamily.</text>
</comment>
<feature type="transmembrane region" description="Helical" evidence="18">
    <location>
        <begin position="185"/>
        <end position="205"/>
    </location>
</feature>
<dbReference type="PANTHER" id="PTHR30474:SF2">
    <property type="entry name" value="PEPTIDOGLYCAN GLYCOSYLTRANSFERASE FTSW-RELATED"/>
    <property type="match status" value="1"/>
</dbReference>
<comment type="subcellular location">
    <subcellularLocation>
        <location evidence="1">Membrane</location>
        <topology evidence="1">Multi-pass membrane protein</topology>
    </subcellularLocation>
</comment>
<sequence length="456" mass="49267">MMPRVLLVVATILLSLIGLVVGFSASSIEAINLGNSVYSYVVKQAVLMVGGGLLAFLIARFLPYEKWLQGWCFPAAWLCIVALLLAVYFMGTSALGATRWIYFMGFSLQPSELAKIVFVIAAARIVYAYRNEFRDFRQTALVAFALVVLPLGFLFVTQSDMGTAIIVVMGVFAVMWVGEVPLKVLGPLFVVVVGIGALSLAGYRADRIAVWLDPWSDPYGLGRQSIRSLYALAEGGFFGVGIGNSREKFQYISEAENDFIFAIVGEELGMLGALAVVALFLVVLYAGLRIAHRAPDSFGAMMAGGLTVTLVVQAFLNIAVVTGLFPVTGKPLPFISSGGSSILASMLMVGLILSVSKGSNVLTPYERRRNDLNVIRVEHPARARASSATSDADSPGSKRRGAGKAAGRSFVRDTAFSLPGFAGKRRERRAEEDAAARADRRERAQRRARDSERGKR</sequence>
<evidence type="ECO:0000256" key="10">
    <source>
        <dbReference type="ARBA" id="ARBA00033270"/>
    </source>
</evidence>
<evidence type="ECO:0000256" key="3">
    <source>
        <dbReference type="ARBA" id="ARBA00022679"/>
    </source>
</evidence>
<comment type="catalytic activity">
    <reaction evidence="15">
        <text>[GlcNAc-(1-&gt;4)-Mur2Ac(oyl-L-Ala-gamma-D-Glu-L-Lys-D-Ala-D-Ala)](n)-di-trans,octa-cis-undecaprenyl diphosphate + beta-D-GlcNAc-(1-&gt;4)-Mur2Ac(oyl-L-Ala-gamma-D-Glu-L-Lys-D-Ala-D-Ala)-di-trans,octa-cis-undecaprenyl diphosphate = [GlcNAc-(1-&gt;4)-Mur2Ac(oyl-L-Ala-gamma-D-Glu-L-Lys-D-Ala-D-Ala)](n+1)-di-trans,octa-cis-undecaprenyl diphosphate + di-trans,octa-cis-undecaprenyl diphosphate + H(+)</text>
        <dbReference type="Rhea" id="RHEA:23708"/>
        <dbReference type="Rhea" id="RHEA-COMP:9602"/>
        <dbReference type="Rhea" id="RHEA-COMP:9603"/>
        <dbReference type="ChEBI" id="CHEBI:15378"/>
        <dbReference type="ChEBI" id="CHEBI:58405"/>
        <dbReference type="ChEBI" id="CHEBI:60033"/>
        <dbReference type="ChEBI" id="CHEBI:78435"/>
        <dbReference type="EC" id="2.4.99.28"/>
    </reaction>
</comment>
<evidence type="ECO:0000256" key="15">
    <source>
        <dbReference type="ARBA" id="ARBA00049902"/>
    </source>
</evidence>
<evidence type="ECO:0000313" key="20">
    <source>
        <dbReference type="Proteomes" id="UP000727506"/>
    </source>
</evidence>
<evidence type="ECO:0000256" key="9">
    <source>
        <dbReference type="ARBA" id="ARBA00032370"/>
    </source>
</evidence>
<dbReference type="GO" id="GO:0005886">
    <property type="term" value="C:plasma membrane"/>
    <property type="evidence" value="ECO:0007669"/>
    <property type="project" value="TreeGrafter"/>
</dbReference>
<dbReference type="GO" id="GO:0015648">
    <property type="term" value="F:lipid-linked peptidoglycan transporter activity"/>
    <property type="evidence" value="ECO:0007669"/>
    <property type="project" value="TreeGrafter"/>
</dbReference>
<evidence type="ECO:0000256" key="2">
    <source>
        <dbReference type="ARBA" id="ARBA00022676"/>
    </source>
</evidence>
<proteinExistence type="inferred from homology"/>
<keyword evidence="2" id="KW-0328">Glycosyltransferase</keyword>
<evidence type="ECO:0000256" key="4">
    <source>
        <dbReference type="ARBA" id="ARBA00022692"/>
    </source>
</evidence>
<feature type="region of interest" description="Disordered" evidence="17">
    <location>
        <begin position="378"/>
        <end position="456"/>
    </location>
</feature>
<evidence type="ECO:0000256" key="1">
    <source>
        <dbReference type="ARBA" id="ARBA00004141"/>
    </source>
</evidence>
<feature type="transmembrane region" description="Helical" evidence="18">
    <location>
        <begin position="300"/>
        <end position="325"/>
    </location>
</feature>
<keyword evidence="19" id="KW-0131">Cell cycle</keyword>
<dbReference type="AlphaFoldDB" id="A0A943YYX8"/>
<dbReference type="EMBL" id="JAGZSV010000199">
    <property type="protein sequence ID" value="MBS6941478.1"/>
    <property type="molecule type" value="Genomic_DNA"/>
</dbReference>
<dbReference type="GO" id="GO:0032153">
    <property type="term" value="C:cell division site"/>
    <property type="evidence" value="ECO:0007669"/>
    <property type="project" value="TreeGrafter"/>
</dbReference>
<feature type="compositionally biased region" description="Low complexity" evidence="17">
    <location>
        <begin position="383"/>
        <end position="395"/>
    </location>
</feature>
<evidence type="ECO:0000256" key="5">
    <source>
        <dbReference type="ARBA" id="ARBA00022960"/>
    </source>
</evidence>
<dbReference type="InterPro" id="IPR001182">
    <property type="entry name" value="FtsW/RodA"/>
</dbReference>
<evidence type="ECO:0000256" key="11">
    <source>
        <dbReference type="ARBA" id="ARBA00038053"/>
    </source>
</evidence>
<evidence type="ECO:0000256" key="17">
    <source>
        <dbReference type="SAM" id="MobiDB-lite"/>
    </source>
</evidence>
<feature type="transmembrane region" description="Helical" evidence="18">
    <location>
        <begin position="139"/>
        <end position="156"/>
    </location>
</feature>
<evidence type="ECO:0000256" key="6">
    <source>
        <dbReference type="ARBA" id="ARBA00022984"/>
    </source>
</evidence>
<reference evidence="19" key="1">
    <citation type="submission" date="2021-02" db="EMBL/GenBank/DDBJ databases">
        <title>Infant gut strain persistence is associated with maternal origin, phylogeny, and functional potential including surface adhesion and iron acquisition.</title>
        <authorList>
            <person name="Lou Y.C."/>
        </authorList>
    </citation>
    <scope>NUCLEOTIDE SEQUENCE</scope>
    <source>
        <strain evidence="19">L2_039_000G1_dasL2_039_000G1_concoct_11</strain>
    </source>
</reference>
<feature type="transmembrane region" description="Helical" evidence="18">
    <location>
        <begin position="162"/>
        <end position="178"/>
    </location>
</feature>
<name>A0A943YYX8_9ACTN</name>
<keyword evidence="19" id="KW-0132">Cell division</keyword>
<keyword evidence="6" id="KW-0573">Peptidoglycan synthesis</keyword>
<feature type="transmembrane region" description="Helical" evidence="18">
    <location>
        <begin position="101"/>
        <end position="127"/>
    </location>
</feature>
<keyword evidence="7 18" id="KW-1133">Transmembrane helix</keyword>
<evidence type="ECO:0000256" key="8">
    <source>
        <dbReference type="ARBA" id="ARBA00023136"/>
    </source>
</evidence>
<feature type="transmembrane region" description="Helical" evidence="18">
    <location>
        <begin position="37"/>
        <end position="59"/>
    </location>
</feature>
<dbReference type="GO" id="GO:0008360">
    <property type="term" value="P:regulation of cell shape"/>
    <property type="evidence" value="ECO:0007669"/>
    <property type="project" value="UniProtKB-KW"/>
</dbReference>
<evidence type="ECO:0000256" key="18">
    <source>
        <dbReference type="SAM" id="Phobius"/>
    </source>
</evidence>